<protein>
    <submittedName>
        <fullName evidence="1">Uncharacterized protein</fullName>
    </submittedName>
</protein>
<dbReference type="AlphaFoldDB" id="A0A5B8UW40"/>
<organism evidence="1 2">
    <name type="scientific">Mucilaginibacter ginsenosidivorans</name>
    <dbReference type="NCBI Taxonomy" id="398053"/>
    <lineage>
        <taxon>Bacteria</taxon>
        <taxon>Pseudomonadati</taxon>
        <taxon>Bacteroidota</taxon>
        <taxon>Sphingobacteriia</taxon>
        <taxon>Sphingobacteriales</taxon>
        <taxon>Sphingobacteriaceae</taxon>
        <taxon>Mucilaginibacter</taxon>
    </lineage>
</organism>
<sequence>MPILARIAYGPTTVTGTQVSGPVFIELRDAATGQLVNGNNVTVTYDMNINGTVTENSVTIAGQSQLIYYGILSDSDPFFFTKFQAGTVSAAPNPDPPVNRCDLVVDYISVDRPESAPGSLDAQITITATSSYLPIQYSNDAGTTWQLSPTFDGLTGGLHQFDIKDANTAGCMTTRSVTIPVLSNLLVSDPSVNLGNGNVSRWNAAFNPIVFTYQRKDFEVTSVSNDTLSGKALISLNAALSDPDTGYTVLPGDMVYVNAGNYKGIYEVNSITGNALLIETAFNGDATGFININRLRPYYKLITRITYQDPLSGQQKTITATNRPGNTGLVKADFSNFLQSLLRPKDDSDYTEVKHRDLNLSASYQIQYAESWDDGTTGGHTSDFISVSNPYYVVYAAKQLGQLNGGNLAAYVPFGTITEGLPLAKWITDFDEPAFSNGYPFDISFIYSEYLLGRDIYCEVVPLDINRDPLPGDSESNDLLNEDGSWLLNQDGSKFIISGQLQSDTILPAQLGLNRLLINSLFPAEAFYFTIVLKYNDEDDTSHAIMQTQTIRIDDAVDENSVYLRWIGLTGSWNYYRFVYNQEISLDVQNATIIKNYVYDWENQQGVEEVIAKSAGQKMKVIAEDLSINDIKGLQSIKYSPKVQMLVNKNPVKWQTIVINTATYSEYETLNGRAPFSITFNMPSINIQTQ</sequence>
<dbReference type="EMBL" id="CP042436">
    <property type="protein sequence ID" value="QEC63340.1"/>
    <property type="molecule type" value="Genomic_DNA"/>
</dbReference>
<evidence type="ECO:0000313" key="2">
    <source>
        <dbReference type="Proteomes" id="UP000321479"/>
    </source>
</evidence>
<dbReference type="KEGG" id="mgin:FRZ54_12395"/>
<dbReference type="RefSeq" id="WP_147031916.1">
    <property type="nucleotide sequence ID" value="NZ_CP042436.1"/>
</dbReference>
<dbReference type="OrthoDB" id="784948at2"/>
<gene>
    <name evidence="1" type="ORF">FRZ54_12395</name>
</gene>
<accession>A0A5B8UW40</accession>
<reference evidence="1 2" key="1">
    <citation type="journal article" date="2017" name="Curr. Microbiol.">
        <title>Mucilaginibacter ginsenosidivorans sp. nov., Isolated from Soil of Ginseng Field.</title>
        <authorList>
            <person name="Kim M.M."/>
            <person name="Siddiqi M.Z."/>
            <person name="Im W.T."/>
        </authorList>
    </citation>
    <scope>NUCLEOTIDE SEQUENCE [LARGE SCALE GENOMIC DNA]</scope>
    <source>
        <strain evidence="1 2">Gsoil 3017</strain>
    </source>
</reference>
<evidence type="ECO:0000313" key="1">
    <source>
        <dbReference type="EMBL" id="QEC63340.1"/>
    </source>
</evidence>
<dbReference type="Proteomes" id="UP000321479">
    <property type="component" value="Chromosome"/>
</dbReference>
<keyword evidence="2" id="KW-1185">Reference proteome</keyword>
<proteinExistence type="predicted"/>
<name>A0A5B8UW40_9SPHI</name>